<dbReference type="Proteomes" id="UP000198852">
    <property type="component" value="Unassembled WGS sequence"/>
</dbReference>
<dbReference type="GO" id="GO:0006355">
    <property type="term" value="P:regulation of DNA-templated transcription"/>
    <property type="evidence" value="ECO:0007669"/>
    <property type="project" value="InterPro"/>
</dbReference>
<dbReference type="InterPro" id="IPR010985">
    <property type="entry name" value="Ribbon_hlx_hlx"/>
</dbReference>
<sequence>MTKLDKIAEYYDTHDMSEVMESGHWVEEPPEPDPVITTSLRLPKSLLDRVRDRAAADDVTTTAWIRGLIEAELERTEPHGVEARLQRLEDAVFTRSA</sequence>
<evidence type="ECO:0000313" key="1">
    <source>
        <dbReference type="EMBL" id="SFS40408.1"/>
    </source>
</evidence>
<dbReference type="SUPFAM" id="SSF47598">
    <property type="entry name" value="Ribbon-helix-helix"/>
    <property type="match status" value="1"/>
</dbReference>
<name>A0A1I6PK09_9PSEU</name>
<dbReference type="OrthoDB" id="4827715at2"/>
<dbReference type="AlphaFoldDB" id="A0A1I6PK09"/>
<keyword evidence="2" id="KW-1185">Reference proteome</keyword>
<organism evidence="1 2">
    <name type="scientific">Saccharopolyspora flava</name>
    <dbReference type="NCBI Taxonomy" id="95161"/>
    <lineage>
        <taxon>Bacteria</taxon>
        <taxon>Bacillati</taxon>
        <taxon>Actinomycetota</taxon>
        <taxon>Actinomycetes</taxon>
        <taxon>Pseudonocardiales</taxon>
        <taxon>Pseudonocardiaceae</taxon>
        <taxon>Saccharopolyspora</taxon>
    </lineage>
</organism>
<gene>
    <name evidence="1" type="ORF">SAMN05660874_00853</name>
</gene>
<dbReference type="EMBL" id="FOZX01000001">
    <property type="protein sequence ID" value="SFS40408.1"/>
    <property type="molecule type" value="Genomic_DNA"/>
</dbReference>
<proteinExistence type="predicted"/>
<reference evidence="2" key="1">
    <citation type="submission" date="2016-10" db="EMBL/GenBank/DDBJ databases">
        <authorList>
            <person name="Varghese N."/>
            <person name="Submissions S."/>
        </authorList>
    </citation>
    <scope>NUCLEOTIDE SEQUENCE [LARGE SCALE GENOMIC DNA]</scope>
    <source>
        <strain evidence="2">DSM 44771</strain>
    </source>
</reference>
<protein>
    <recommendedName>
        <fullName evidence="3">CopG family transcriptional regulator</fullName>
    </recommendedName>
</protein>
<evidence type="ECO:0008006" key="3">
    <source>
        <dbReference type="Google" id="ProtNLM"/>
    </source>
</evidence>
<dbReference type="RefSeq" id="WP_093413787.1">
    <property type="nucleotide sequence ID" value="NZ_FOZX01000001.1"/>
</dbReference>
<accession>A0A1I6PK09</accession>
<evidence type="ECO:0000313" key="2">
    <source>
        <dbReference type="Proteomes" id="UP000198852"/>
    </source>
</evidence>